<evidence type="ECO:0008006" key="5">
    <source>
        <dbReference type="Google" id="ProtNLM"/>
    </source>
</evidence>
<proteinExistence type="predicted"/>
<evidence type="ECO:0000256" key="1">
    <source>
        <dbReference type="ARBA" id="ARBA00004613"/>
    </source>
</evidence>
<evidence type="ECO:0000313" key="4">
    <source>
        <dbReference type="Proteomes" id="UP001321014"/>
    </source>
</evidence>
<dbReference type="PANTHER" id="PTHR38340:SF1">
    <property type="entry name" value="S-LAYER PROTEIN"/>
    <property type="match status" value="1"/>
</dbReference>
<comment type="subcellular location">
    <subcellularLocation>
        <location evidence="1">Secreted</location>
    </subcellularLocation>
</comment>
<dbReference type="InterPro" id="IPR001343">
    <property type="entry name" value="Hemolysn_Ca-bd"/>
</dbReference>
<dbReference type="Pfam" id="PF00353">
    <property type="entry name" value="HemolysinCabind"/>
    <property type="match status" value="4"/>
</dbReference>
<dbReference type="Gene3D" id="2.150.10.10">
    <property type="entry name" value="Serralysin-like metalloprotease, C-terminal"/>
    <property type="match status" value="3"/>
</dbReference>
<gene>
    <name evidence="3" type="ORF">OEZ49_22480</name>
</gene>
<sequence>MIEIGRHLNWVLYSDFGVSIDEGTVDSGFQGVGPSITFTVEQTSIERFYAYIRIEKVTSGDSGSYSDFWQLPYRYVVPGGEPATNYDVSSGLSWRSDNSQDSATFFVNSDMIWEGTERFRVTVYESNPGIHGTGNALVFADFYIDDDDLQFEIPETPSFLYWAFGDEIQVTGPLDYRYETSQASVASLTNGGFVVTWARLDMSDFQWEVLGQRYDNSWSAVDSQFQIIRFSSEAGPNQSLIGLSEGGFVVVWQSSLQDGDGMGVFGQRYDASGNKIGVEFQVNNYTDGDQTNPAVNELSEGGFVVVWQSSLQDGDGMGVFGQRYDASGNKAGAEFQVNNYAVDDQEDPAIIGLVGGGFVAIWESKDNVTYNSEIKARIFDSEGTPIGDEFQVNSPTDYEDKYPSVASLSDGGFIATWSDMSDLLNWDVLGQRYDEVGNPIGTEFRVNSHIESDQFNSNVTGLSDGGFLVTWISNGQDGDGGGVFGQRFDADGNASGLEFRINKHTAFNQIQPSLAELSNQDLVVVWSSQEIDQIAGQRLVLSLTGTSADDVLNGGPDEDVILGFEASDRLVGDAGNDSLDGGLGADTLNGGDGHDIIIGGPSDDDLRDVIYAGEGNDSIDAGAGNDLVYGQGGNDTIAGGFGVDELQGQDGDDVITGSAFSDLVFGGAGNDFVNGGFGHDRINGGSGADKFFHVGVEGHGSDWVQDYNAAEGDVLLFGNSSANRGQFQVNFAHTENAEGERSGDDTVMEAFVIFRPTGQIMWALVDGEAQSSINLQIGSDVVDLLA</sequence>
<accession>A0ABT2WXA1</accession>
<dbReference type="RefSeq" id="WP_263390377.1">
    <property type="nucleotide sequence ID" value="NZ_JAOVQN010000043.1"/>
</dbReference>
<evidence type="ECO:0000313" key="3">
    <source>
        <dbReference type="EMBL" id="MCU9840519.1"/>
    </source>
</evidence>
<comment type="caution">
    <text evidence="3">The sequence shown here is derived from an EMBL/GenBank/DDBJ whole genome shotgun (WGS) entry which is preliminary data.</text>
</comment>
<dbReference type="SUPFAM" id="SSF51120">
    <property type="entry name" value="beta-Roll"/>
    <property type="match status" value="2"/>
</dbReference>
<dbReference type="PRINTS" id="PR00313">
    <property type="entry name" value="CABNDNGRPT"/>
</dbReference>
<keyword evidence="4" id="KW-1185">Reference proteome</keyword>
<organism evidence="3 4">
    <name type="scientific">Ruegeria marisflavi</name>
    <dbReference type="NCBI Taxonomy" id="2984152"/>
    <lineage>
        <taxon>Bacteria</taxon>
        <taxon>Pseudomonadati</taxon>
        <taxon>Pseudomonadota</taxon>
        <taxon>Alphaproteobacteria</taxon>
        <taxon>Rhodobacterales</taxon>
        <taxon>Roseobacteraceae</taxon>
        <taxon>Ruegeria</taxon>
    </lineage>
</organism>
<name>A0ABT2WXA1_9RHOB</name>
<keyword evidence="2" id="KW-0964">Secreted</keyword>
<dbReference type="EMBL" id="JAOVQN010000043">
    <property type="protein sequence ID" value="MCU9840519.1"/>
    <property type="molecule type" value="Genomic_DNA"/>
</dbReference>
<dbReference type="PANTHER" id="PTHR38340">
    <property type="entry name" value="S-LAYER PROTEIN"/>
    <property type="match status" value="1"/>
</dbReference>
<reference evidence="3 4" key="1">
    <citation type="submission" date="2022-10" db="EMBL/GenBank/DDBJ databases">
        <title>Ruegeria sp. nov., isolated from ocean surface water.</title>
        <authorList>
            <person name="He W."/>
            <person name="Wang L."/>
            <person name="Zhang D.-F."/>
        </authorList>
    </citation>
    <scope>NUCLEOTIDE SEQUENCE [LARGE SCALE GENOMIC DNA]</scope>
    <source>
        <strain evidence="3 4">WL0004</strain>
    </source>
</reference>
<dbReference type="InterPro" id="IPR050557">
    <property type="entry name" value="RTX_toxin/Mannuronan_C5-epim"/>
</dbReference>
<dbReference type="Proteomes" id="UP001321014">
    <property type="component" value="Unassembled WGS sequence"/>
</dbReference>
<evidence type="ECO:0000256" key="2">
    <source>
        <dbReference type="ARBA" id="ARBA00022525"/>
    </source>
</evidence>
<protein>
    <recommendedName>
        <fullName evidence="5">Calcium-binding protein</fullName>
    </recommendedName>
</protein>
<dbReference type="InterPro" id="IPR011049">
    <property type="entry name" value="Serralysin-like_metalloprot_C"/>
</dbReference>